<name>A0AAD8ER49_DIPPU</name>
<reference evidence="2" key="1">
    <citation type="journal article" date="2023" name="IScience">
        <title>Live-bearing cockroach genome reveals convergent evolutionary mechanisms linked to viviparity in insects and beyond.</title>
        <authorList>
            <person name="Fouks B."/>
            <person name="Harrison M.C."/>
            <person name="Mikhailova A.A."/>
            <person name="Marchal E."/>
            <person name="English S."/>
            <person name="Carruthers M."/>
            <person name="Jennings E.C."/>
            <person name="Chiamaka E.L."/>
            <person name="Frigard R.A."/>
            <person name="Pippel M."/>
            <person name="Attardo G.M."/>
            <person name="Benoit J.B."/>
            <person name="Bornberg-Bauer E."/>
            <person name="Tobe S.S."/>
        </authorList>
    </citation>
    <scope>NUCLEOTIDE SEQUENCE</scope>
    <source>
        <strain evidence="2">Stay&amp;Tobe</strain>
    </source>
</reference>
<evidence type="ECO:0000313" key="3">
    <source>
        <dbReference type="Proteomes" id="UP001233999"/>
    </source>
</evidence>
<dbReference type="AlphaFoldDB" id="A0AAD8ER49"/>
<sequence length="69" mass="7965">LEENFFNKLNKNIKEKVTRQNKKIENLKSKAKKSKENTSKTRKTSGNNADKGKLKNAQIEPTDRLVSFD</sequence>
<accession>A0AAD8ER49</accession>
<gene>
    <name evidence="2" type="ORF">L9F63_010220</name>
</gene>
<feature type="region of interest" description="Disordered" evidence="1">
    <location>
        <begin position="17"/>
        <end position="69"/>
    </location>
</feature>
<feature type="compositionally biased region" description="Basic and acidic residues" evidence="1">
    <location>
        <begin position="17"/>
        <end position="39"/>
    </location>
</feature>
<evidence type="ECO:0000313" key="2">
    <source>
        <dbReference type="EMBL" id="KAJ9599306.1"/>
    </source>
</evidence>
<dbReference type="EMBL" id="JASPKZ010000819">
    <property type="protein sequence ID" value="KAJ9599306.1"/>
    <property type="molecule type" value="Genomic_DNA"/>
</dbReference>
<comment type="caution">
    <text evidence="2">The sequence shown here is derived from an EMBL/GenBank/DDBJ whole genome shotgun (WGS) entry which is preliminary data.</text>
</comment>
<feature type="non-terminal residue" evidence="2">
    <location>
        <position position="1"/>
    </location>
</feature>
<keyword evidence="3" id="KW-1185">Reference proteome</keyword>
<feature type="non-terminal residue" evidence="2">
    <location>
        <position position="69"/>
    </location>
</feature>
<reference evidence="2" key="2">
    <citation type="submission" date="2023-05" db="EMBL/GenBank/DDBJ databases">
        <authorList>
            <person name="Fouks B."/>
        </authorList>
    </citation>
    <scope>NUCLEOTIDE SEQUENCE</scope>
    <source>
        <strain evidence="2">Stay&amp;Tobe</strain>
        <tissue evidence="2">Testes</tissue>
    </source>
</reference>
<proteinExistence type="predicted"/>
<dbReference type="Proteomes" id="UP001233999">
    <property type="component" value="Unassembled WGS sequence"/>
</dbReference>
<organism evidence="2 3">
    <name type="scientific">Diploptera punctata</name>
    <name type="common">Pacific beetle cockroach</name>
    <dbReference type="NCBI Taxonomy" id="6984"/>
    <lineage>
        <taxon>Eukaryota</taxon>
        <taxon>Metazoa</taxon>
        <taxon>Ecdysozoa</taxon>
        <taxon>Arthropoda</taxon>
        <taxon>Hexapoda</taxon>
        <taxon>Insecta</taxon>
        <taxon>Pterygota</taxon>
        <taxon>Neoptera</taxon>
        <taxon>Polyneoptera</taxon>
        <taxon>Dictyoptera</taxon>
        <taxon>Blattodea</taxon>
        <taxon>Blaberoidea</taxon>
        <taxon>Blaberidae</taxon>
        <taxon>Diplopterinae</taxon>
        <taxon>Diploptera</taxon>
    </lineage>
</organism>
<evidence type="ECO:0000256" key="1">
    <source>
        <dbReference type="SAM" id="MobiDB-lite"/>
    </source>
</evidence>
<protein>
    <submittedName>
        <fullName evidence="2">Uncharacterized protein</fullName>
    </submittedName>
</protein>